<dbReference type="GO" id="GO:0006796">
    <property type="term" value="P:phosphate-containing compound metabolic process"/>
    <property type="evidence" value="ECO:0007669"/>
    <property type="project" value="InterPro"/>
</dbReference>
<gene>
    <name evidence="5" type="primary">ppa</name>
    <name evidence="6" type="ORF">A2826_01760</name>
</gene>
<comment type="function">
    <text evidence="5">Catalyzes the hydrolysis of inorganic pyrophosphate (PPi) forming two phosphate ions.</text>
</comment>
<evidence type="ECO:0000256" key="5">
    <source>
        <dbReference type="HAMAP-Rule" id="MF_00209"/>
    </source>
</evidence>
<feature type="binding site" evidence="5">
    <location>
        <position position="53"/>
    </location>
    <ligand>
        <name>substrate</name>
    </ligand>
</feature>
<keyword evidence="3 5" id="KW-0378">Hydrolase</keyword>
<dbReference type="Gene3D" id="3.90.80.10">
    <property type="entry name" value="Inorganic pyrophosphatase"/>
    <property type="match status" value="1"/>
</dbReference>
<comment type="similarity">
    <text evidence="5">Belongs to the PPase family.</text>
</comment>
<protein>
    <recommendedName>
        <fullName evidence="5">Inorganic pyrophosphatase</fullName>
        <ecNumber evidence="5">3.6.1.1</ecNumber>
    </recommendedName>
    <alternativeName>
        <fullName evidence="5">Pyrophosphate phospho-hydrolase</fullName>
        <shortName evidence="5">PPase</shortName>
    </alternativeName>
</protein>
<name>A0A1F5NT87_9BACT</name>
<evidence type="ECO:0000256" key="2">
    <source>
        <dbReference type="ARBA" id="ARBA00022723"/>
    </source>
</evidence>
<dbReference type="HAMAP" id="MF_00209">
    <property type="entry name" value="Inorganic_PPase"/>
    <property type="match status" value="1"/>
</dbReference>
<comment type="catalytic activity">
    <reaction evidence="5">
        <text>diphosphate + H2O = 2 phosphate + H(+)</text>
        <dbReference type="Rhea" id="RHEA:24576"/>
        <dbReference type="ChEBI" id="CHEBI:15377"/>
        <dbReference type="ChEBI" id="CHEBI:15378"/>
        <dbReference type="ChEBI" id="CHEBI:33019"/>
        <dbReference type="ChEBI" id="CHEBI:43474"/>
        <dbReference type="EC" id="3.6.1.1"/>
    </reaction>
</comment>
<dbReference type="InterPro" id="IPR008162">
    <property type="entry name" value="Pyrophosphatase"/>
</dbReference>
<accession>A0A1F5NT87</accession>
<evidence type="ECO:0000256" key="1">
    <source>
        <dbReference type="ARBA" id="ARBA00001946"/>
    </source>
</evidence>
<keyword evidence="2 5" id="KW-0479">Metal-binding</keyword>
<feature type="binding site" evidence="5">
    <location>
        <position position="41"/>
    </location>
    <ligand>
        <name>substrate</name>
    </ligand>
</feature>
<dbReference type="Pfam" id="PF00719">
    <property type="entry name" value="Pyrophosphatase"/>
    <property type="match status" value="1"/>
</dbReference>
<feature type="binding site" evidence="5">
    <location>
        <position position="137"/>
    </location>
    <ligand>
        <name>substrate</name>
    </ligand>
</feature>
<evidence type="ECO:0000313" key="7">
    <source>
        <dbReference type="Proteomes" id="UP000177912"/>
    </source>
</evidence>
<dbReference type="GO" id="GO:0000287">
    <property type="term" value="F:magnesium ion binding"/>
    <property type="evidence" value="ECO:0007669"/>
    <property type="project" value="UniProtKB-UniRule"/>
</dbReference>
<dbReference type="EMBL" id="MFEI01000016">
    <property type="protein sequence ID" value="OGE80895.1"/>
    <property type="molecule type" value="Genomic_DNA"/>
</dbReference>
<evidence type="ECO:0000256" key="4">
    <source>
        <dbReference type="ARBA" id="ARBA00022842"/>
    </source>
</evidence>
<evidence type="ECO:0000256" key="3">
    <source>
        <dbReference type="ARBA" id="ARBA00022801"/>
    </source>
</evidence>
<feature type="binding site" evidence="5">
    <location>
        <position position="68"/>
    </location>
    <ligand>
        <name>Mg(2+)</name>
        <dbReference type="ChEBI" id="CHEBI:18420"/>
        <label>1</label>
    </ligand>
</feature>
<dbReference type="EC" id="3.6.1.1" evidence="5"/>
<dbReference type="Proteomes" id="UP000177912">
    <property type="component" value="Unassembled WGS sequence"/>
</dbReference>
<sequence length="165" mass="18519">MNIKDLPMGKPEEFNVVIEISKGSQDKYEYDEKLDVIKLDRVLYGSQRFPFNYGFIPQTRADDGDHADAAVLSTNPLVTGTVVVCRPIGFVEMIDSGEGDNKIVAVPVADPRFADIKSLDDLPEHFLKEVRNFLETYKVLQGKKVVVKGFSGKDRAIKELKQTKI</sequence>
<comment type="subcellular location">
    <subcellularLocation>
        <location evidence="5">Cytoplasm</location>
    </subcellularLocation>
</comment>
<feature type="binding site" evidence="5">
    <location>
        <position position="63"/>
    </location>
    <ligand>
        <name>Mg(2+)</name>
        <dbReference type="ChEBI" id="CHEBI:18420"/>
        <label>1</label>
    </ligand>
</feature>
<dbReference type="STRING" id="1817822.A2826_01760"/>
<proteinExistence type="inferred from homology"/>
<keyword evidence="4 5" id="KW-0460">Magnesium</keyword>
<feature type="binding site" evidence="5">
    <location>
        <position position="68"/>
    </location>
    <ligand>
        <name>Mg(2+)</name>
        <dbReference type="ChEBI" id="CHEBI:18420"/>
        <label>2</label>
    </ligand>
</feature>
<comment type="cofactor">
    <cofactor evidence="1 5">
        <name>Mg(2+)</name>
        <dbReference type="ChEBI" id="CHEBI:18420"/>
    </cofactor>
</comment>
<keyword evidence="5" id="KW-0963">Cytoplasm</keyword>
<comment type="subunit">
    <text evidence="5">Homohexamer.</text>
</comment>
<dbReference type="CDD" id="cd00412">
    <property type="entry name" value="pyrophosphatase"/>
    <property type="match status" value="1"/>
</dbReference>
<dbReference type="PANTHER" id="PTHR10286">
    <property type="entry name" value="INORGANIC PYROPHOSPHATASE"/>
    <property type="match status" value="1"/>
</dbReference>
<feature type="binding site" evidence="5">
    <location>
        <position position="100"/>
    </location>
    <ligand>
        <name>Mg(2+)</name>
        <dbReference type="ChEBI" id="CHEBI:18420"/>
        <label>1</label>
    </ligand>
</feature>
<comment type="caution">
    <text evidence="6">The sequence shown here is derived from an EMBL/GenBank/DDBJ whole genome shotgun (WGS) entry which is preliminary data.</text>
</comment>
<reference evidence="6 7" key="1">
    <citation type="journal article" date="2016" name="Nat. Commun.">
        <title>Thousands of microbial genomes shed light on interconnected biogeochemical processes in an aquifer system.</title>
        <authorList>
            <person name="Anantharaman K."/>
            <person name="Brown C.T."/>
            <person name="Hug L.A."/>
            <person name="Sharon I."/>
            <person name="Castelle C.J."/>
            <person name="Probst A.J."/>
            <person name="Thomas B.C."/>
            <person name="Singh A."/>
            <person name="Wilkins M.J."/>
            <person name="Karaoz U."/>
            <person name="Brodie E.L."/>
            <person name="Williams K.H."/>
            <person name="Hubbard S.S."/>
            <person name="Banfield J.F."/>
        </authorList>
    </citation>
    <scope>NUCLEOTIDE SEQUENCE [LARGE SCALE GENOMIC DNA]</scope>
</reference>
<organism evidence="6 7">
    <name type="scientific">Candidatus Doudnabacteria bacterium RIFCSPHIGHO2_01_FULL_43_23</name>
    <dbReference type="NCBI Taxonomy" id="1817822"/>
    <lineage>
        <taxon>Bacteria</taxon>
        <taxon>Candidatus Doudnaibacteriota</taxon>
    </lineage>
</organism>
<dbReference type="GO" id="GO:0005737">
    <property type="term" value="C:cytoplasm"/>
    <property type="evidence" value="ECO:0007669"/>
    <property type="project" value="UniProtKB-SubCell"/>
</dbReference>
<dbReference type="SUPFAM" id="SSF50324">
    <property type="entry name" value="Inorganic pyrophosphatase"/>
    <property type="match status" value="1"/>
</dbReference>
<evidence type="ECO:0000313" key="6">
    <source>
        <dbReference type="EMBL" id="OGE80895.1"/>
    </source>
</evidence>
<dbReference type="AlphaFoldDB" id="A0A1F5NT87"/>
<feature type="binding site" evidence="5">
    <location>
        <position position="27"/>
    </location>
    <ligand>
        <name>substrate</name>
    </ligand>
</feature>
<dbReference type="InterPro" id="IPR036649">
    <property type="entry name" value="Pyrophosphatase_sf"/>
</dbReference>
<dbReference type="GO" id="GO:0004427">
    <property type="term" value="F:inorganic diphosphate phosphatase activity"/>
    <property type="evidence" value="ECO:0007669"/>
    <property type="project" value="UniProtKB-UniRule"/>
</dbReference>